<dbReference type="Gene3D" id="3.30.559.10">
    <property type="entry name" value="Chloramphenicol acetyltransferase-like domain"/>
    <property type="match status" value="1"/>
</dbReference>
<reference evidence="4" key="1">
    <citation type="submission" date="2022-04" db="EMBL/GenBank/DDBJ databases">
        <title>A functionally conserved STORR gene fusion in Papaver species that diverged 16.8 million years ago.</title>
        <authorList>
            <person name="Catania T."/>
        </authorList>
    </citation>
    <scope>NUCLEOTIDE SEQUENCE</scope>
    <source>
        <strain evidence="4">S-188037</strain>
    </source>
</reference>
<keyword evidence="5" id="KW-1185">Reference proteome</keyword>
<dbReference type="EMBL" id="JAJJMB010010520">
    <property type="protein sequence ID" value="KAI3908167.1"/>
    <property type="molecule type" value="Genomic_DNA"/>
</dbReference>
<dbReference type="Pfam" id="PF02458">
    <property type="entry name" value="Transferase"/>
    <property type="match status" value="1"/>
</dbReference>
<dbReference type="GO" id="GO:0016746">
    <property type="term" value="F:acyltransferase activity"/>
    <property type="evidence" value="ECO:0007669"/>
    <property type="project" value="UniProtKB-KW"/>
</dbReference>
<comment type="caution">
    <text evidence="4">The sequence shown here is derived from an EMBL/GenBank/DDBJ whole genome shotgun (WGS) entry which is preliminary data.</text>
</comment>
<comment type="similarity">
    <text evidence="1">Belongs to the plant acyltransferase family.</text>
</comment>
<keyword evidence="3" id="KW-0012">Acyltransferase</keyword>
<protein>
    <submittedName>
        <fullName evidence="4">Uncharacterized protein</fullName>
    </submittedName>
</protein>
<proteinExistence type="inferred from homology"/>
<sequence length="137" mass="15234">MVPPLPNHSIGSLIAPALVGPSNKPDEFQVNYGLISSLQDVHERFNRGELELHTITSWCRFPFYETDFGWGKPTWVCTVNAIAKNVFILMDTSDGNGVEAWVTLDEQQMSQFESDNELLEFLVTQSPAVPAGPIVLL</sequence>
<evidence type="ECO:0000313" key="4">
    <source>
        <dbReference type="EMBL" id="KAI3908167.1"/>
    </source>
</evidence>
<dbReference type="AlphaFoldDB" id="A0AAD4SJ90"/>
<evidence type="ECO:0000313" key="5">
    <source>
        <dbReference type="Proteomes" id="UP001202328"/>
    </source>
</evidence>
<organism evidence="4 5">
    <name type="scientific">Papaver atlanticum</name>
    <dbReference type="NCBI Taxonomy" id="357466"/>
    <lineage>
        <taxon>Eukaryota</taxon>
        <taxon>Viridiplantae</taxon>
        <taxon>Streptophyta</taxon>
        <taxon>Embryophyta</taxon>
        <taxon>Tracheophyta</taxon>
        <taxon>Spermatophyta</taxon>
        <taxon>Magnoliopsida</taxon>
        <taxon>Ranunculales</taxon>
        <taxon>Papaveraceae</taxon>
        <taxon>Papaveroideae</taxon>
        <taxon>Papaver</taxon>
    </lineage>
</organism>
<evidence type="ECO:0000256" key="1">
    <source>
        <dbReference type="ARBA" id="ARBA00009861"/>
    </source>
</evidence>
<dbReference type="InterPro" id="IPR023213">
    <property type="entry name" value="CAT-like_dom_sf"/>
</dbReference>
<evidence type="ECO:0000256" key="3">
    <source>
        <dbReference type="ARBA" id="ARBA00023315"/>
    </source>
</evidence>
<gene>
    <name evidence="4" type="ORF">MKW98_029468</name>
</gene>
<evidence type="ECO:0000256" key="2">
    <source>
        <dbReference type="ARBA" id="ARBA00022679"/>
    </source>
</evidence>
<dbReference type="Proteomes" id="UP001202328">
    <property type="component" value="Unassembled WGS sequence"/>
</dbReference>
<dbReference type="PANTHER" id="PTHR31623:SF79">
    <property type="entry name" value="SALUTARIDINOL 7-O-ACETYLTRANSFERASE"/>
    <property type="match status" value="1"/>
</dbReference>
<accession>A0AAD4SJ90</accession>
<keyword evidence="2" id="KW-0808">Transferase</keyword>
<dbReference type="PANTHER" id="PTHR31623">
    <property type="entry name" value="F21J9.9"/>
    <property type="match status" value="1"/>
</dbReference>
<name>A0AAD4SJ90_9MAGN</name>